<dbReference type="GO" id="GO:0009252">
    <property type="term" value="P:peptidoglycan biosynthetic process"/>
    <property type="evidence" value="ECO:0007669"/>
    <property type="project" value="UniProtKB-KW"/>
</dbReference>
<evidence type="ECO:0000256" key="1">
    <source>
        <dbReference type="ARBA" id="ARBA00007164"/>
    </source>
</evidence>
<protein>
    <submittedName>
        <fullName evidence="11">D-alanyl-D-alanine carboxypeptidase</fullName>
    </submittedName>
</protein>
<keyword evidence="6" id="KW-0961">Cell wall biogenesis/degradation</keyword>
<keyword evidence="11" id="KW-0645">Protease</keyword>
<feature type="domain" description="Peptidase S11 D-alanyl-D-alanine carboxypeptidase A N-terminal" evidence="10">
    <location>
        <begin position="1"/>
        <end position="213"/>
    </location>
</feature>
<dbReference type="PRINTS" id="PR00725">
    <property type="entry name" value="DADACBPTASE1"/>
</dbReference>
<reference evidence="11" key="1">
    <citation type="submission" date="2021-03" db="EMBL/GenBank/DDBJ databases">
        <title>Bacillus suaedae sp. nov., isolated from Suaeda aralocaspica.</title>
        <authorList>
            <person name="Lei R.F.R."/>
        </authorList>
    </citation>
    <scope>NUCLEOTIDE SEQUENCE</scope>
    <source>
        <strain evidence="11">YZJH907-2</strain>
    </source>
</reference>
<dbReference type="PANTHER" id="PTHR21581:SF6">
    <property type="entry name" value="TRAFFICKING PROTEIN PARTICLE COMPLEX SUBUNIT 12"/>
    <property type="match status" value="1"/>
</dbReference>
<feature type="binding site" evidence="8">
    <location>
        <position position="183"/>
    </location>
    <ligand>
        <name>substrate</name>
    </ligand>
</feature>
<keyword evidence="4" id="KW-0133">Cell shape</keyword>
<dbReference type="GO" id="GO:0009002">
    <property type="term" value="F:serine-type D-Ala-D-Ala carboxypeptidase activity"/>
    <property type="evidence" value="ECO:0007669"/>
    <property type="project" value="InterPro"/>
</dbReference>
<evidence type="ECO:0000256" key="7">
    <source>
        <dbReference type="PIRSR" id="PIRSR618044-1"/>
    </source>
</evidence>
<dbReference type="SUPFAM" id="SSF56601">
    <property type="entry name" value="beta-lactamase/transpeptidase-like"/>
    <property type="match status" value="1"/>
</dbReference>
<dbReference type="GO" id="GO:0006508">
    <property type="term" value="P:proteolysis"/>
    <property type="evidence" value="ECO:0007669"/>
    <property type="project" value="InterPro"/>
</dbReference>
<evidence type="ECO:0000313" key="12">
    <source>
        <dbReference type="Proteomes" id="UP000678228"/>
    </source>
</evidence>
<keyword evidence="12" id="KW-1185">Reference proteome</keyword>
<accession>A0A940WPN5</accession>
<dbReference type="Pfam" id="PF00768">
    <property type="entry name" value="Peptidase_S11"/>
    <property type="match status" value="1"/>
</dbReference>
<evidence type="ECO:0000256" key="4">
    <source>
        <dbReference type="ARBA" id="ARBA00022960"/>
    </source>
</evidence>
<evidence type="ECO:0000256" key="8">
    <source>
        <dbReference type="PIRSR" id="PIRSR618044-2"/>
    </source>
</evidence>
<dbReference type="InterPro" id="IPR018044">
    <property type="entry name" value="Peptidase_S11"/>
</dbReference>
<feature type="active site" description="Proton acceptor" evidence="7">
    <location>
        <position position="25"/>
    </location>
</feature>
<feature type="active site" description="Acyl-ester intermediate" evidence="7">
    <location>
        <position position="22"/>
    </location>
</feature>
<gene>
    <name evidence="11" type="ORF">J7W16_00235</name>
</gene>
<organism evidence="11 12">
    <name type="scientific">Halalkalibacter suaedae</name>
    <dbReference type="NCBI Taxonomy" id="2822140"/>
    <lineage>
        <taxon>Bacteria</taxon>
        <taxon>Bacillati</taxon>
        <taxon>Bacillota</taxon>
        <taxon>Bacilli</taxon>
        <taxon>Bacillales</taxon>
        <taxon>Bacillaceae</taxon>
        <taxon>Halalkalibacter</taxon>
    </lineage>
</organism>
<dbReference type="Proteomes" id="UP000678228">
    <property type="component" value="Unassembled WGS sequence"/>
</dbReference>
<dbReference type="GO" id="GO:0071555">
    <property type="term" value="P:cell wall organization"/>
    <property type="evidence" value="ECO:0007669"/>
    <property type="project" value="UniProtKB-KW"/>
</dbReference>
<comment type="caution">
    <text evidence="11">The sequence shown here is derived from an EMBL/GenBank/DDBJ whole genome shotgun (WGS) entry which is preliminary data.</text>
</comment>
<dbReference type="GO" id="GO:0008360">
    <property type="term" value="P:regulation of cell shape"/>
    <property type="evidence" value="ECO:0007669"/>
    <property type="project" value="UniProtKB-KW"/>
</dbReference>
<evidence type="ECO:0000256" key="2">
    <source>
        <dbReference type="ARBA" id="ARBA00022729"/>
    </source>
</evidence>
<evidence type="ECO:0000313" key="11">
    <source>
        <dbReference type="EMBL" id="MBP3949538.1"/>
    </source>
</evidence>
<feature type="active site" evidence="7">
    <location>
        <position position="77"/>
    </location>
</feature>
<dbReference type="Gene3D" id="3.40.710.10">
    <property type="entry name" value="DD-peptidase/beta-lactamase superfamily"/>
    <property type="match status" value="1"/>
</dbReference>
<evidence type="ECO:0000256" key="6">
    <source>
        <dbReference type="ARBA" id="ARBA00023316"/>
    </source>
</evidence>
<evidence type="ECO:0000256" key="9">
    <source>
        <dbReference type="RuleBase" id="RU004016"/>
    </source>
</evidence>
<evidence type="ECO:0000256" key="5">
    <source>
        <dbReference type="ARBA" id="ARBA00022984"/>
    </source>
</evidence>
<dbReference type="InterPro" id="IPR012338">
    <property type="entry name" value="Beta-lactam/transpept-like"/>
</dbReference>
<comment type="similarity">
    <text evidence="1 9">Belongs to the peptidase S11 family.</text>
</comment>
<dbReference type="EMBL" id="JAGKSQ010000001">
    <property type="protein sequence ID" value="MBP3949538.1"/>
    <property type="molecule type" value="Genomic_DNA"/>
</dbReference>
<proteinExistence type="inferred from homology"/>
<keyword evidence="5" id="KW-0573">Peptidoglycan synthesis</keyword>
<keyword evidence="2" id="KW-0732">Signal</keyword>
<keyword evidence="3" id="KW-0378">Hydrolase</keyword>
<dbReference type="AlphaFoldDB" id="A0A940WPN5"/>
<sequence>MDRESGRTLYNKNMDQQMYPASITKIVTAIVAIEQANLDDIVTVTKEATEVIGTRVYLLENEQVSLLKLIQGLLINSGNDAGTAIAIHLAGSEEEFAKEMNRFVKDIIGTHETNFTNPHGLFDENHVTTAYDMAKITRYAMENPLFREIVGTKELEWIGEGWETTLYNHHRLLLSNEYVTGVKNGYVDQSGHTLVTTAKRDGMELIVVTLKAPSASFAYHDTEALMELGFNDYETGFVYEGERFKTEGGQEFELLEDIRFVKAKEETISLLVNNSGLLRINNERNERIHTEILDLVPKAIETTAASIEVPPLAEEVEGSNNQSFFLTDWFSQLFDHFK</sequence>
<name>A0A940WPN5_9BACI</name>
<dbReference type="PANTHER" id="PTHR21581">
    <property type="entry name" value="D-ALANYL-D-ALANINE CARBOXYPEPTIDASE"/>
    <property type="match status" value="1"/>
</dbReference>
<evidence type="ECO:0000259" key="10">
    <source>
        <dbReference type="Pfam" id="PF00768"/>
    </source>
</evidence>
<keyword evidence="11" id="KW-0121">Carboxypeptidase</keyword>
<dbReference type="InterPro" id="IPR001967">
    <property type="entry name" value="Peptidase_S11_N"/>
</dbReference>
<evidence type="ECO:0000256" key="3">
    <source>
        <dbReference type="ARBA" id="ARBA00022801"/>
    </source>
</evidence>